<dbReference type="InterPro" id="IPR001343">
    <property type="entry name" value="Hemolysn_Ca-bd"/>
</dbReference>
<keyword evidence="4" id="KW-0800">Toxin</keyword>
<sequence>MPLNTAPRFTVGDGQIHTPFSATGSRALDVAVQTDGKLVVVGTTAGNVGVARYLNDGTLDTSFSGDGVMTFSVGSGEDIGRRVKIDPDGRIVISGTSSSAAGSTGKLDSFLARLSTDGALDTRFSSDGLFVHSLTPDHDAGTDFLRDASGNYLLGGWGRPNTTGSALNFTLDKVGSTGTGMSTVYVSPSSGADYGLAMARAADGKLLLAGYSWSGSTYSVALARLNASGTLDTTFSGDGLLTSHPLTQPCMALGVTAQADLKPVVVGSVLLTSTDRDILVERFTASGALDTSFSGDGVATFSLSNGVDQARQVIALASGKLLVAAESDGELVVLRLSSSGTLDGSFGTGGVLHTGLQAPSGTAAVGGMSVDASGRIVLAGTALVDGVTQFTMARYSANGVADPGWGVRDTVGTTPIGFTEDGADVRLAPEARVVDTELAALAAGRGDYGGSTLQIARQGGAQADDTFSAAAGSALGALSHGGALVWDGQTVGTVLNLQGGLLRLQFAAGATQAQVDGVLQSLAYRCLSDTPPAQVQLSWTFNDGNAGAQGTGGASLAVSSVTVHITSTNDAPLALVSLVQGVEDTALVLTLSQFGFSDADHDSLAALQFVGLEGRGELRLNGTALGTGQTVSAAQISSGALSYVPQDNNAGTAVAQILFKVSDGQAFSANTAALSVDLKAVLDNLSLSGGTGNDSLRGDAIDAGSHDRLTGLTGHDLLDGAAGNDTLDGGDGNDTLLDGSGHDSLLGGNGSDRLEGGAGNDTMRGSAGSDTAVFGAASSLIDLSTGTASGTGEGTDLLTGIESVIAGSGDDTVLGSAGHDSLNGGNGQDSLSGADGNDLLTGGTGADTLRGGAGNDRLNGEADHDWLVGGGGADTLAGGAGSDTFVFDGPLGAGQADRLSDFSSVDDTLQLDHLVFTTLRNASGGSTGSVASGQFVANTAGRAMDADDRLVYDSDGGQLYYDADGSGSGSAVLFATLNPGTALTAQDFVLV</sequence>
<dbReference type="PRINTS" id="PR00313">
    <property type="entry name" value="CABNDNGRPT"/>
</dbReference>
<feature type="region of interest" description="Disordered" evidence="8">
    <location>
        <begin position="816"/>
        <end position="857"/>
    </location>
</feature>
<gene>
    <name evidence="10" type="ORF">G3A44_17570</name>
</gene>
<dbReference type="Pfam" id="PF00353">
    <property type="entry name" value="HemolysinCabind"/>
    <property type="match status" value="5"/>
</dbReference>
<protein>
    <recommendedName>
        <fullName evidence="9">RapA2 cadherin-like domain-containing protein</fullName>
    </recommendedName>
</protein>
<dbReference type="GO" id="GO:0005576">
    <property type="term" value="C:extracellular region"/>
    <property type="evidence" value="ECO:0007669"/>
    <property type="project" value="UniProtKB-SubCell"/>
</dbReference>
<dbReference type="InterPro" id="IPR011044">
    <property type="entry name" value="Quino_amine_DH_bsu"/>
</dbReference>
<organism evidence="10 11">
    <name type="scientific">Ideonella livida</name>
    <dbReference type="NCBI Taxonomy" id="2707176"/>
    <lineage>
        <taxon>Bacteria</taxon>
        <taxon>Pseudomonadati</taxon>
        <taxon>Pseudomonadota</taxon>
        <taxon>Betaproteobacteria</taxon>
        <taxon>Burkholderiales</taxon>
        <taxon>Sphaerotilaceae</taxon>
        <taxon>Ideonella</taxon>
    </lineage>
</organism>
<dbReference type="InterPro" id="IPR011049">
    <property type="entry name" value="Serralysin-like_metalloprot_C"/>
</dbReference>
<dbReference type="Pfam" id="PF17164">
    <property type="entry name" value="DUF5122"/>
    <property type="match status" value="5"/>
</dbReference>
<dbReference type="Gene3D" id="2.80.10.50">
    <property type="match status" value="3"/>
</dbReference>
<keyword evidence="11" id="KW-1185">Reference proteome</keyword>
<evidence type="ECO:0000256" key="4">
    <source>
        <dbReference type="ARBA" id="ARBA00022656"/>
    </source>
</evidence>
<dbReference type="GO" id="GO:0016020">
    <property type="term" value="C:membrane"/>
    <property type="evidence" value="ECO:0007669"/>
    <property type="project" value="UniProtKB-SubCell"/>
</dbReference>
<evidence type="ECO:0000256" key="2">
    <source>
        <dbReference type="ARBA" id="ARBA00004613"/>
    </source>
</evidence>
<accession>A0A7C9TMZ1</accession>
<keyword evidence="6" id="KW-0843">Virulence</keyword>
<reference evidence="10 11" key="1">
    <citation type="submission" date="2020-02" db="EMBL/GenBank/DDBJ databases">
        <title>Ideonella bacterium strain TBM-1.</title>
        <authorList>
            <person name="Chen W.-M."/>
        </authorList>
    </citation>
    <scope>NUCLEOTIDE SEQUENCE [LARGE SCALE GENOMIC DNA]</scope>
    <source>
        <strain evidence="10 11">TBM-1</strain>
    </source>
</reference>
<proteinExistence type="predicted"/>
<evidence type="ECO:0000256" key="1">
    <source>
        <dbReference type="ARBA" id="ARBA00004370"/>
    </source>
</evidence>
<dbReference type="PANTHER" id="PTHR38340">
    <property type="entry name" value="S-LAYER PROTEIN"/>
    <property type="match status" value="1"/>
</dbReference>
<dbReference type="Gene3D" id="2.150.10.10">
    <property type="entry name" value="Serralysin-like metalloprotease, C-terminal"/>
    <property type="match status" value="4"/>
</dbReference>
<dbReference type="InterPro" id="IPR040853">
    <property type="entry name" value="RapA2_cadherin-like"/>
</dbReference>
<dbReference type="EMBL" id="JAAGOH010000026">
    <property type="protein sequence ID" value="NDY93005.1"/>
    <property type="molecule type" value="Genomic_DNA"/>
</dbReference>
<dbReference type="AlphaFoldDB" id="A0A7C9TMZ1"/>
<dbReference type="SUPFAM" id="SSF51120">
    <property type="entry name" value="beta-Roll"/>
    <property type="match status" value="2"/>
</dbReference>
<dbReference type="GO" id="GO:0090729">
    <property type="term" value="F:toxin activity"/>
    <property type="evidence" value="ECO:0007669"/>
    <property type="project" value="UniProtKB-KW"/>
</dbReference>
<comment type="caution">
    <text evidence="10">The sequence shown here is derived from an EMBL/GenBank/DDBJ whole genome shotgun (WGS) entry which is preliminary data.</text>
</comment>
<feature type="domain" description="RapA2 cadherin-like" evidence="9">
    <location>
        <begin position="560"/>
        <end position="622"/>
    </location>
</feature>
<dbReference type="PANTHER" id="PTHR38340:SF1">
    <property type="entry name" value="S-LAYER PROTEIN"/>
    <property type="match status" value="1"/>
</dbReference>
<dbReference type="InterPro" id="IPR013431">
    <property type="entry name" value="Delta_60_rpt"/>
</dbReference>
<dbReference type="NCBIfam" id="TIGR02608">
    <property type="entry name" value="delta_60_rpt"/>
    <property type="match status" value="6"/>
</dbReference>
<evidence type="ECO:0000259" key="9">
    <source>
        <dbReference type="Pfam" id="PF17803"/>
    </source>
</evidence>
<name>A0A7C9TMZ1_9BURK</name>
<dbReference type="InterPro" id="IPR003995">
    <property type="entry name" value="RTX_toxin_determinant-A"/>
</dbReference>
<evidence type="ECO:0000256" key="3">
    <source>
        <dbReference type="ARBA" id="ARBA00022525"/>
    </source>
</evidence>
<dbReference type="PROSITE" id="PS00330">
    <property type="entry name" value="HEMOLYSIN_CALCIUM"/>
    <property type="match status" value="4"/>
</dbReference>
<evidence type="ECO:0000256" key="6">
    <source>
        <dbReference type="ARBA" id="ARBA00023026"/>
    </source>
</evidence>
<evidence type="ECO:0000256" key="8">
    <source>
        <dbReference type="SAM" id="MobiDB-lite"/>
    </source>
</evidence>
<keyword evidence="3" id="KW-0964">Secreted</keyword>
<keyword evidence="5" id="KW-0677">Repeat</keyword>
<evidence type="ECO:0000256" key="5">
    <source>
        <dbReference type="ARBA" id="ARBA00022737"/>
    </source>
</evidence>
<feature type="compositionally biased region" description="Low complexity" evidence="8">
    <location>
        <begin position="729"/>
        <end position="746"/>
    </location>
</feature>
<keyword evidence="7" id="KW-0472">Membrane</keyword>
<dbReference type="Proteomes" id="UP000484255">
    <property type="component" value="Unassembled WGS sequence"/>
</dbReference>
<dbReference type="SUPFAM" id="SSF50969">
    <property type="entry name" value="YVTN repeat-like/Quinoprotein amine dehydrogenase"/>
    <property type="match status" value="1"/>
</dbReference>
<evidence type="ECO:0000313" key="10">
    <source>
        <dbReference type="EMBL" id="NDY93005.1"/>
    </source>
</evidence>
<dbReference type="InterPro" id="IPR050557">
    <property type="entry name" value="RTX_toxin/Mannuronan_C5-epim"/>
</dbReference>
<comment type="subcellular location">
    <subcellularLocation>
        <location evidence="1">Membrane</location>
    </subcellularLocation>
    <subcellularLocation>
        <location evidence="2">Secreted</location>
    </subcellularLocation>
</comment>
<dbReference type="RefSeq" id="WP_163459057.1">
    <property type="nucleotide sequence ID" value="NZ_JAAGOH010000026.1"/>
</dbReference>
<evidence type="ECO:0000256" key="7">
    <source>
        <dbReference type="ARBA" id="ARBA00023136"/>
    </source>
</evidence>
<dbReference type="Pfam" id="PF17803">
    <property type="entry name" value="Cadherin_4"/>
    <property type="match status" value="1"/>
</dbReference>
<evidence type="ECO:0000313" key="11">
    <source>
        <dbReference type="Proteomes" id="UP000484255"/>
    </source>
</evidence>
<dbReference type="PRINTS" id="PR01488">
    <property type="entry name" value="RTXTOXINA"/>
</dbReference>
<dbReference type="GO" id="GO:0005509">
    <property type="term" value="F:calcium ion binding"/>
    <property type="evidence" value="ECO:0007669"/>
    <property type="project" value="InterPro"/>
</dbReference>
<dbReference type="InterPro" id="IPR018511">
    <property type="entry name" value="Hemolysin-typ_Ca-bd_CS"/>
</dbReference>
<feature type="region of interest" description="Disordered" evidence="8">
    <location>
        <begin position="729"/>
        <end position="766"/>
    </location>
</feature>